<reference evidence="6" key="2">
    <citation type="submission" date="2014-06" db="EMBL/GenBank/DDBJ databases">
        <authorList>
            <person name="Aslett M."/>
        </authorList>
    </citation>
    <scope>NUCLEOTIDE SEQUENCE</scope>
</reference>
<reference evidence="6 7" key="1">
    <citation type="journal article" date="2013" name="Nature">
        <title>The genomes of four tapeworm species reveal adaptations to parasitism.</title>
        <authorList>
            <person name="Tsai I.J."/>
            <person name="Zarowiecki M."/>
            <person name="Holroyd N."/>
            <person name="Garciarrubio A."/>
            <person name="Sanchez-Flores A."/>
            <person name="Brooks K.L."/>
            <person name="Tracey A."/>
            <person name="Bobes R.J."/>
            <person name="Fragoso G."/>
            <person name="Sciutto E."/>
            <person name="Aslett M."/>
            <person name="Beasley H."/>
            <person name="Bennett H.M."/>
            <person name="Cai J."/>
            <person name="Camicia F."/>
            <person name="Clark R."/>
            <person name="Cucher M."/>
            <person name="De Silva N."/>
            <person name="Day T.A."/>
            <person name="Deplazes P."/>
            <person name="Estrada K."/>
            <person name="Fernandez C."/>
            <person name="Holland P.W."/>
            <person name="Hou J."/>
            <person name="Hu S."/>
            <person name="Huckvale T."/>
            <person name="Hung S.S."/>
            <person name="Kamenetzky L."/>
            <person name="Keane J.A."/>
            <person name="Kiss F."/>
            <person name="Koziol U."/>
            <person name="Lambert O."/>
            <person name="Liu K."/>
            <person name="Luo X."/>
            <person name="Luo Y."/>
            <person name="Macchiaroli N."/>
            <person name="Nichol S."/>
            <person name="Paps J."/>
            <person name="Parkinson J."/>
            <person name="Pouchkina-Stantcheva N."/>
            <person name="Riddiford N."/>
            <person name="Rosenzvit M."/>
            <person name="Salinas G."/>
            <person name="Wasmuth J.D."/>
            <person name="Zamanian M."/>
            <person name="Zheng Y."/>
            <person name="Cai X."/>
            <person name="Soberon X."/>
            <person name="Olson P.D."/>
            <person name="Laclette J.P."/>
            <person name="Brehm K."/>
            <person name="Berriman M."/>
            <person name="Garciarrubio A."/>
            <person name="Bobes R.J."/>
            <person name="Fragoso G."/>
            <person name="Sanchez-Flores A."/>
            <person name="Estrada K."/>
            <person name="Cevallos M.A."/>
            <person name="Morett E."/>
            <person name="Gonzalez V."/>
            <person name="Portillo T."/>
            <person name="Ochoa-Leyva A."/>
            <person name="Jose M.V."/>
            <person name="Sciutto E."/>
            <person name="Landa A."/>
            <person name="Jimenez L."/>
            <person name="Valdes V."/>
            <person name="Carrero J.C."/>
            <person name="Larralde C."/>
            <person name="Morales-Montor J."/>
            <person name="Limon-Lason J."/>
            <person name="Soberon X."/>
            <person name="Laclette J.P."/>
        </authorList>
    </citation>
    <scope>NUCLEOTIDE SEQUENCE [LARGE SCALE GENOMIC DNA]</scope>
</reference>
<dbReference type="Gene3D" id="1.10.238.10">
    <property type="entry name" value="EF-hand"/>
    <property type="match status" value="2"/>
</dbReference>
<evidence type="ECO:0000256" key="2">
    <source>
        <dbReference type="ARBA" id="ARBA00022737"/>
    </source>
</evidence>
<dbReference type="GO" id="GO:0043226">
    <property type="term" value="C:organelle"/>
    <property type="evidence" value="ECO:0007669"/>
    <property type="project" value="UniProtKB-ARBA"/>
</dbReference>
<keyword evidence="3" id="KW-0106">Calcium</keyword>
<dbReference type="OrthoDB" id="26525at2759"/>
<dbReference type="InterPro" id="IPR039647">
    <property type="entry name" value="EF_hand_pair_protein_CML-like"/>
</dbReference>
<name>A0A068WQ23_ECHGR</name>
<dbReference type="SMART" id="SM00054">
    <property type="entry name" value="EFh"/>
    <property type="match status" value="4"/>
</dbReference>
<dbReference type="GO" id="GO:0005509">
    <property type="term" value="F:calcium ion binding"/>
    <property type="evidence" value="ECO:0007669"/>
    <property type="project" value="InterPro"/>
</dbReference>
<protein>
    <submittedName>
        <fullName evidence="6 8">Calmodulin</fullName>
    </submittedName>
</protein>
<evidence type="ECO:0000256" key="4">
    <source>
        <dbReference type="SAM" id="MobiDB-lite"/>
    </source>
</evidence>
<evidence type="ECO:0000313" key="6">
    <source>
        <dbReference type="EMBL" id="CDS22230.1"/>
    </source>
</evidence>
<gene>
    <name evidence="6" type="ORF">EgrG_000344500</name>
</gene>
<dbReference type="PROSITE" id="PS00018">
    <property type="entry name" value="EF_HAND_1"/>
    <property type="match status" value="3"/>
</dbReference>
<keyword evidence="2" id="KW-0677">Repeat</keyword>
<evidence type="ECO:0000313" key="7">
    <source>
        <dbReference type="Proteomes" id="UP000492820"/>
    </source>
</evidence>
<organism evidence="6">
    <name type="scientific">Echinococcus granulosus</name>
    <name type="common">Hydatid tapeworm</name>
    <dbReference type="NCBI Taxonomy" id="6210"/>
    <lineage>
        <taxon>Eukaryota</taxon>
        <taxon>Metazoa</taxon>
        <taxon>Spiralia</taxon>
        <taxon>Lophotrochozoa</taxon>
        <taxon>Platyhelminthes</taxon>
        <taxon>Cestoda</taxon>
        <taxon>Eucestoda</taxon>
        <taxon>Cyclophyllidea</taxon>
        <taxon>Taeniidae</taxon>
        <taxon>Echinococcus</taxon>
        <taxon>Echinococcus granulosus group</taxon>
    </lineage>
</organism>
<feature type="domain" description="EF-hand" evidence="5">
    <location>
        <begin position="33"/>
        <end position="68"/>
    </location>
</feature>
<evidence type="ECO:0000259" key="5">
    <source>
        <dbReference type="PROSITE" id="PS50222"/>
    </source>
</evidence>
<reference evidence="8" key="3">
    <citation type="submission" date="2020-10" db="UniProtKB">
        <authorList>
            <consortium name="WormBaseParasite"/>
        </authorList>
    </citation>
    <scope>IDENTIFICATION</scope>
</reference>
<proteinExistence type="predicted"/>
<dbReference type="EMBL" id="LK028586">
    <property type="protein sequence ID" value="CDS22230.1"/>
    <property type="molecule type" value="Genomic_DNA"/>
</dbReference>
<evidence type="ECO:0000256" key="1">
    <source>
        <dbReference type="ARBA" id="ARBA00022723"/>
    </source>
</evidence>
<dbReference type="InterPro" id="IPR018247">
    <property type="entry name" value="EF_Hand_1_Ca_BS"/>
</dbReference>
<dbReference type="CDD" id="cd00051">
    <property type="entry name" value="EFh"/>
    <property type="match status" value="2"/>
</dbReference>
<dbReference type="WBParaSite" id="EgrG_000344500">
    <property type="protein sequence ID" value="EgrG_000344500"/>
    <property type="gene ID" value="EgrG_000344500"/>
</dbReference>
<dbReference type="Proteomes" id="UP000492820">
    <property type="component" value="Unassembled WGS sequence"/>
</dbReference>
<feature type="domain" description="EF-hand" evidence="5">
    <location>
        <begin position="144"/>
        <end position="179"/>
    </location>
</feature>
<dbReference type="PROSITE" id="PS50222">
    <property type="entry name" value="EF_HAND_2"/>
    <property type="match status" value="4"/>
</dbReference>
<feature type="domain" description="EF-hand" evidence="5">
    <location>
        <begin position="108"/>
        <end position="143"/>
    </location>
</feature>
<dbReference type="SUPFAM" id="SSF47473">
    <property type="entry name" value="EF-hand"/>
    <property type="match status" value="1"/>
</dbReference>
<sequence length="223" mass="25069">MTQRPTGAAKENTKKARKSPMPASRGRENGECGVSKELHDAFVLFDVNHDGRITEFELNSVLSFLGIKASASDVKRMIADADIDGNGTVEYNEFIRMMNRYSEKTANCPDAEMLEAFRVFDHNNDAYIDHEEIKRTMHFLGETVSDDDVRAMIKEADADHDGLVDFEEFKRMMELKIKMPTAAKRPGKQSSALLKFIPFKSLSPAPLSSVIIAIYLPIHQPID</sequence>
<keyword evidence="1" id="KW-0479">Metal-binding</keyword>
<dbReference type="InterPro" id="IPR011992">
    <property type="entry name" value="EF-hand-dom_pair"/>
</dbReference>
<feature type="domain" description="EF-hand" evidence="5">
    <location>
        <begin position="69"/>
        <end position="104"/>
    </location>
</feature>
<evidence type="ECO:0000313" key="8">
    <source>
        <dbReference type="WBParaSite" id="EgrG_000344500"/>
    </source>
</evidence>
<dbReference type="Pfam" id="PF13499">
    <property type="entry name" value="EF-hand_7"/>
    <property type="match status" value="2"/>
</dbReference>
<feature type="region of interest" description="Disordered" evidence="4">
    <location>
        <begin position="1"/>
        <end position="30"/>
    </location>
</feature>
<dbReference type="PANTHER" id="PTHR10891">
    <property type="entry name" value="EF-HAND CALCIUM-BINDING DOMAIN CONTAINING PROTEIN"/>
    <property type="match status" value="1"/>
</dbReference>
<dbReference type="FunFam" id="1.10.238.10:FF:000178">
    <property type="entry name" value="Calmodulin-2 A"/>
    <property type="match status" value="1"/>
</dbReference>
<evidence type="ECO:0000256" key="3">
    <source>
        <dbReference type="ARBA" id="ARBA00022837"/>
    </source>
</evidence>
<accession>A0A068WQ23</accession>
<dbReference type="InterPro" id="IPR002048">
    <property type="entry name" value="EF_hand_dom"/>
</dbReference>
<dbReference type="AlphaFoldDB" id="A0A068WQ23"/>